<dbReference type="RefSeq" id="WP_043985920.1">
    <property type="nucleotide sequence ID" value="NZ_JXST01000015.1"/>
</dbReference>
<dbReference type="Pfam" id="PF00440">
    <property type="entry name" value="TetR_N"/>
    <property type="match status" value="1"/>
</dbReference>
<dbReference type="Pfam" id="PF21313">
    <property type="entry name" value="EthR_C"/>
    <property type="match status" value="1"/>
</dbReference>
<dbReference type="SUPFAM" id="SSF48498">
    <property type="entry name" value="Tetracyclin repressor-like, C-terminal domain"/>
    <property type="match status" value="1"/>
</dbReference>
<evidence type="ECO:0000256" key="2">
    <source>
        <dbReference type="PROSITE-ProRule" id="PRU00335"/>
    </source>
</evidence>
<dbReference type="STRING" id="280871.TL10_12295"/>
<feature type="domain" description="HTH tetR-type" evidence="3">
    <location>
        <begin position="15"/>
        <end position="75"/>
    </location>
</feature>
<reference evidence="4 5" key="1">
    <citation type="submission" date="2015-01" db="EMBL/GenBank/DDBJ databases">
        <title>Genome sequence of Mycobacterium llatzerense and Mycobacterium immunogenum recovered from brain abscess.</title>
        <authorList>
            <person name="Greninger A.L."/>
            <person name="Langelier C."/>
            <person name="Cunningham G."/>
            <person name="Chiu C.Y."/>
            <person name="Miller S."/>
        </authorList>
    </citation>
    <scope>NUCLEOTIDE SEQUENCE [LARGE SCALE GENOMIC DNA]</scope>
    <source>
        <strain evidence="4 5">CLUC14</strain>
    </source>
</reference>
<keyword evidence="1 2" id="KW-0238">DNA-binding</keyword>
<protein>
    <submittedName>
        <fullName evidence="4">TetR family transcriptional regulator</fullName>
    </submittedName>
</protein>
<dbReference type="InterPro" id="IPR009057">
    <property type="entry name" value="Homeodomain-like_sf"/>
</dbReference>
<sequence length="209" mass="23208">MTVAPREQLPTARGRQTQAAIDSAARAVIARKGILATTISDIAAEAGRSTASFYNYYDSKEAMVREWAERFRDEARDRALAGTGPELTNWERSHQAAAAHWDTYRHRLAEVIGISQLAMVNDDFAQCWAEICELPISLIMAMVKHAQQQGFCPDDEPRLVAMALVSMLNQFCYTQLSGDGATTADDDACVTTLANIFYRTIYHEGNPRT</sequence>
<dbReference type="InterPro" id="IPR050624">
    <property type="entry name" value="HTH-type_Tx_Regulator"/>
</dbReference>
<keyword evidence="5" id="KW-1185">Reference proteome</keyword>
<organism evidence="4 5">
    <name type="scientific">Mycolicibacterium llatzerense</name>
    <dbReference type="NCBI Taxonomy" id="280871"/>
    <lineage>
        <taxon>Bacteria</taxon>
        <taxon>Bacillati</taxon>
        <taxon>Actinomycetota</taxon>
        <taxon>Actinomycetes</taxon>
        <taxon>Mycobacteriales</taxon>
        <taxon>Mycobacteriaceae</taxon>
        <taxon>Mycolicibacterium</taxon>
    </lineage>
</organism>
<gene>
    <name evidence="4" type="ORF">TL10_12295</name>
</gene>
<evidence type="ECO:0000313" key="4">
    <source>
        <dbReference type="EMBL" id="KIU16690.1"/>
    </source>
</evidence>
<evidence type="ECO:0000256" key="1">
    <source>
        <dbReference type="ARBA" id="ARBA00023125"/>
    </source>
</evidence>
<dbReference type="Gene3D" id="1.10.10.60">
    <property type="entry name" value="Homeodomain-like"/>
    <property type="match status" value="1"/>
</dbReference>
<dbReference type="EMBL" id="JXST01000015">
    <property type="protein sequence ID" value="KIU16690.1"/>
    <property type="molecule type" value="Genomic_DNA"/>
</dbReference>
<comment type="caution">
    <text evidence="4">The sequence shown here is derived from an EMBL/GenBank/DDBJ whole genome shotgun (WGS) entry which is preliminary data.</text>
</comment>
<dbReference type="PRINTS" id="PR00455">
    <property type="entry name" value="HTHTETR"/>
</dbReference>
<dbReference type="PATRIC" id="fig|280871.6.peg.2550"/>
<dbReference type="Gene3D" id="1.10.357.10">
    <property type="entry name" value="Tetracycline Repressor, domain 2"/>
    <property type="match status" value="1"/>
</dbReference>
<name>A0A0D1L708_9MYCO</name>
<accession>A0A0D1L708</accession>
<dbReference type="GO" id="GO:0003677">
    <property type="term" value="F:DNA binding"/>
    <property type="evidence" value="ECO:0007669"/>
    <property type="project" value="UniProtKB-UniRule"/>
</dbReference>
<dbReference type="SUPFAM" id="SSF46689">
    <property type="entry name" value="Homeodomain-like"/>
    <property type="match status" value="1"/>
</dbReference>
<dbReference type="PANTHER" id="PTHR43479:SF11">
    <property type="entry name" value="ACREF_ENVCD OPERON REPRESSOR-RELATED"/>
    <property type="match status" value="1"/>
</dbReference>
<dbReference type="InterPro" id="IPR036271">
    <property type="entry name" value="Tet_transcr_reg_TetR-rel_C_sf"/>
</dbReference>
<dbReference type="InterPro" id="IPR001647">
    <property type="entry name" value="HTH_TetR"/>
</dbReference>
<evidence type="ECO:0000259" key="3">
    <source>
        <dbReference type="PROSITE" id="PS50977"/>
    </source>
</evidence>
<dbReference type="PROSITE" id="PS50977">
    <property type="entry name" value="HTH_TETR_2"/>
    <property type="match status" value="1"/>
</dbReference>
<dbReference type="InterPro" id="IPR049397">
    <property type="entry name" value="EthR_C"/>
</dbReference>
<dbReference type="PANTHER" id="PTHR43479">
    <property type="entry name" value="ACREF/ENVCD OPERON REPRESSOR-RELATED"/>
    <property type="match status" value="1"/>
</dbReference>
<feature type="DNA-binding region" description="H-T-H motif" evidence="2">
    <location>
        <begin position="38"/>
        <end position="57"/>
    </location>
</feature>
<evidence type="ECO:0000313" key="5">
    <source>
        <dbReference type="Proteomes" id="UP000032221"/>
    </source>
</evidence>
<dbReference type="OrthoDB" id="3237195at2"/>
<dbReference type="AlphaFoldDB" id="A0A0D1L708"/>
<dbReference type="Proteomes" id="UP000032221">
    <property type="component" value="Unassembled WGS sequence"/>
</dbReference>
<proteinExistence type="predicted"/>